<dbReference type="Proteomes" id="UP000290092">
    <property type="component" value="Unassembled WGS sequence"/>
</dbReference>
<name>A0AAX2AD48_9BACT</name>
<dbReference type="AlphaFoldDB" id="A0AAX2AD48"/>
<reference evidence="1 2" key="1">
    <citation type="submission" date="2017-09" db="EMBL/GenBank/DDBJ databases">
        <title>Genomics of the genus Arcobacter.</title>
        <authorList>
            <person name="Perez-Cataluna A."/>
            <person name="Figueras M.J."/>
            <person name="Salas-Masso N."/>
        </authorList>
    </citation>
    <scope>NUCLEOTIDE SEQUENCE [LARGE SCALE GENOMIC DNA]</scope>
    <source>
        <strain evidence="1 2">CECT 7386</strain>
    </source>
</reference>
<protein>
    <recommendedName>
        <fullName evidence="3">DUF4178 domain-containing protein</fullName>
    </recommendedName>
</protein>
<evidence type="ECO:0000313" key="1">
    <source>
        <dbReference type="EMBL" id="RXK12866.1"/>
    </source>
</evidence>
<sequence length="332" mass="39124">MENYKVGQKVRIVTLDEVDGVSSSDIILKHLGEVVTIKTVTDDCGLTIYTVEEIDGVDFIDVDFSGHYHNLQKWQEETICPCCGSKNFSNYEDYQSEEIFRIYTCDDCDESWTERYNLTKISSFGNELEIPSEKENRLEKENQVLRSTINKLRIEPKFCIIDENDVIVNCNIKDYPIGNVEYKKLDFVNEDPRVDYPYGIEFNKYNYNGELLENIDIVWFSTEAERLNHILKEDLISYCKDINQDDLKHNLRLYEEDSLFIIENEIGEISITLKYKLWQAIQVSDFIYYIRFEKLDSGEILFHKRIFLNEKDNFITTRTLSNNELFVPIAQL</sequence>
<proteinExistence type="predicted"/>
<dbReference type="KEGG" id="amyt:AMYT_a0036"/>
<evidence type="ECO:0008006" key="3">
    <source>
        <dbReference type="Google" id="ProtNLM"/>
    </source>
</evidence>
<dbReference type="RefSeq" id="WP_114843245.1">
    <property type="nucleotide sequence ID" value="NZ_CP031220.1"/>
</dbReference>
<comment type="caution">
    <text evidence="1">The sequence shown here is derived from an EMBL/GenBank/DDBJ whole genome shotgun (WGS) entry which is preliminary data.</text>
</comment>
<gene>
    <name evidence="1" type="ORF">CP985_14205</name>
</gene>
<keyword evidence="2" id="KW-1185">Reference proteome</keyword>
<organism evidence="1 2">
    <name type="scientific">Malaciobacter mytili LMG 24559</name>
    <dbReference type="NCBI Taxonomy" id="1032238"/>
    <lineage>
        <taxon>Bacteria</taxon>
        <taxon>Pseudomonadati</taxon>
        <taxon>Campylobacterota</taxon>
        <taxon>Epsilonproteobacteria</taxon>
        <taxon>Campylobacterales</taxon>
        <taxon>Arcobacteraceae</taxon>
        <taxon>Malaciobacter</taxon>
    </lineage>
</organism>
<dbReference type="EMBL" id="NXID01000076">
    <property type="protein sequence ID" value="RXK12866.1"/>
    <property type="molecule type" value="Genomic_DNA"/>
</dbReference>
<evidence type="ECO:0000313" key="2">
    <source>
        <dbReference type="Proteomes" id="UP000290092"/>
    </source>
</evidence>
<accession>A0AAX2AD48</accession>